<name>A0A0X8GYT8_9FIRM</name>
<evidence type="ECO:0000313" key="2">
    <source>
        <dbReference type="EMBL" id="AMC92899.1"/>
    </source>
</evidence>
<evidence type="ECO:0000256" key="1">
    <source>
        <dbReference type="SAM" id="Phobius"/>
    </source>
</evidence>
<keyword evidence="1" id="KW-1133">Transmembrane helix</keyword>
<dbReference type="Proteomes" id="UP000063781">
    <property type="component" value="Chromosome"/>
</dbReference>
<keyword evidence="3" id="KW-1185">Reference proteome</keyword>
<protein>
    <recommendedName>
        <fullName evidence="4">Polysaccharide chain length determinant N-terminal domain-containing protein</fullName>
    </recommendedName>
</protein>
<organism evidence="2 3">
    <name type="scientific">Erysipelothrix larvae</name>
    <dbReference type="NCBI Taxonomy" id="1514105"/>
    <lineage>
        <taxon>Bacteria</taxon>
        <taxon>Bacillati</taxon>
        <taxon>Bacillota</taxon>
        <taxon>Erysipelotrichia</taxon>
        <taxon>Erysipelotrichales</taxon>
        <taxon>Erysipelotrichaceae</taxon>
        <taxon>Erysipelothrix</taxon>
    </lineage>
</organism>
<dbReference type="KEGG" id="erl:AOC36_02535"/>
<accession>A0A0X8GYT8</accession>
<keyword evidence="1" id="KW-0472">Membrane</keyword>
<dbReference type="OrthoDB" id="2360475at2"/>
<evidence type="ECO:0008006" key="4">
    <source>
        <dbReference type="Google" id="ProtNLM"/>
    </source>
</evidence>
<dbReference type="EMBL" id="CP013213">
    <property type="protein sequence ID" value="AMC92899.1"/>
    <property type="molecule type" value="Genomic_DNA"/>
</dbReference>
<dbReference type="RefSeq" id="WP_067631001.1">
    <property type="nucleotide sequence ID" value="NZ_CP013213.1"/>
</dbReference>
<gene>
    <name evidence="2" type="ORF">AOC36_02535</name>
</gene>
<feature type="transmembrane region" description="Helical" evidence="1">
    <location>
        <begin position="16"/>
        <end position="33"/>
    </location>
</feature>
<sequence length="197" mass="21529">MKTNEEIIYEIIKRRFVVIILVPIVFSAAYFGYVRLSGSSNFNATATLLINNNQDIGENYSPGKYSTITYSMEDLASSSLVLEKTLKGVPALNLEMSDLSDMIDVETRASAQTVKVSVNSAHKEDVLPTVQSLANSIKEVSQDIYGVDIVHIIDMPDEVSQVSPALSKVRLLGVFAISFIGILLLVLGVSWKKVAAK</sequence>
<evidence type="ECO:0000313" key="3">
    <source>
        <dbReference type="Proteomes" id="UP000063781"/>
    </source>
</evidence>
<dbReference type="STRING" id="1514105.AOC36_02535"/>
<keyword evidence="1" id="KW-0812">Transmembrane</keyword>
<reference evidence="2 3" key="1">
    <citation type="submission" date="2015-10" db="EMBL/GenBank/DDBJ databases">
        <title>Erysipelothrix larvae sp. LV19 isolated from the larval gut of the rhinoceros beetle, Trypoxylus dichotomus.</title>
        <authorList>
            <person name="Lim S."/>
            <person name="Kim B.-C."/>
        </authorList>
    </citation>
    <scope>NUCLEOTIDE SEQUENCE [LARGE SCALE GENOMIC DNA]</scope>
    <source>
        <strain evidence="2 3">LV19</strain>
    </source>
</reference>
<proteinExistence type="predicted"/>
<feature type="transmembrane region" description="Helical" evidence="1">
    <location>
        <begin position="171"/>
        <end position="191"/>
    </location>
</feature>
<dbReference type="AlphaFoldDB" id="A0A0X8GYT8"/>